<reference evidence="2" key="1">
    <citation type="submission" date="2018-05" db="EMBL/GenBank/DDBJ databases">
        <title>Draft genome of Mucuna pruriens seed.</title>
        <authorList>
            <person name="Nnadi N.E."/>
            <person name="Vos R."/>
            <person name="Hasami M.H."/>
            <person name="Devisetty U.K."/>
            <person name="Aguiy J.C."/>
        </authorList>
    </citation>
    <scope>NUCLEOTIDE SEQUENCE [LARGE SCALE GENOMIC DNA]</scope>
    <source>
        <strain evidence="2">JCA_2017</strain>
    </source>
</reference>
<dbReference type="AlphaFoldDB" id="A0A371EPS1"/>
<keyword evidence="1" id="KW-1133">Transmembrane helix</keyword>
<dbReference type="EMBL" id="QJKJ01012763">
    <property type="protein sequence ID" value="RDX67946.1"/>
    <property type="molecule type" value="Genomic_DNA"/>
</dbReference>
<keyword evidence="3" id="KW-1185">Reference proteome</keyword>
<proteinExistence type="predicted"/>
<accession>A0A371EPS1</accession>
<keyword evidence="1" id="KW-0812">Transmembrane</keyword>
<feature type="non-terminal residue" evidence="2">
    <location>
        <position position="1"/>
    </location>
</feature>
<feature type="transmembrane region" description="Helical" evidence="1">
    <location>
        <begin position="32"/>
        <end position="50"/>
    </location>
</feature>
<gene>
    <name evidence="2" type="ORF">CR513_53125</name>
</gene>
<comment type="caution">
    <text evidence="2">The sequence shown here is derived from an EMBL/GenBank/DDBJ whole genome shotgun (WGS) entry which is preliminary data.</text>
</comment>
<organism evidence="2 3">
    <name type="scientific">Mucuna pruriens</name>
    <name type="common">Velvet bean</name>
    <name type="synonym">Dolichos pruriens</name>
    <dbReference type="NCBI Taxonomy" id="157652"/>
    <lineage>
        <taxon>Eukaryota</taxon>
        <taxon>Viridiplantae</taxon>
        <taxon>Streptophyta</taxon>
        <taxon>Embryophyta</taxon>
        <taxon>Tracheophyta</taxon>
        <taxon>Spermatophyta</taxon>
        <taxon>Magnoliopsida</taxon>
        <taxon>eudicotyledons</taxon>
        <taxon>Gunneridae</taxon>
        <taxon>Pentapetalae</taxon>
        <taxon>rosids</taxon>
        <taxon>fabids</taxon>
        <taxon>Fabales</taxon>
        <taxon>Fabaceae</taxon>
        <taxon>Papilionoideae</taxon>
        <taxon>50 kb inversion clade</taxon>
        <taxon>NPAAA clade</taxon>
        <taxon>indigoferoid/millettioid clade</taxon>
        <taxon>Phaseoleae</taxon>
        <taxon>Mucuna</taxon>
    </lineage>
</organism>
<keyword evidence="1" id="KW-0472">Membrane</keyword>
<evidence type="ECO:0000256" key="1">
    <source>
        <dbReference type="SAM" id="Phobius"/>
    </source>
</evidence>
<protein>
    <submittedName>
        <fullName evidence="2">Uncharacterized protein</fullName>
    </submittedName>
</protein>
<evidence type="ECO:0000313" key="3">
    <source>
        <dbReference type="Proteomes" id="UP000257109"/>
    </source>
</evidence>
<dbReference type="OrthoDB" id="2013098at2759"/>
<name>A0A371EPS1_MUCPR</name>
<evidence type="ECO:0000313" key="2">
    <source>
        <dbReference type="EMBL" id="RDX67946.1"/>
    </source>
</evidence>
<sequence>MIKKQEKNIVTTCVANESFSLILMKALEKENALYALVNGFIQIITSVFYISSLKNSLLSIGQLVEKGLEVLIKHGLCKIYHPKKETSLIELQTAYS</sequence>
<dbReference type="Proteomes" id="UP000257109">
    <property type="component" value="Unassembled WGS sequence"/>
</dbReference>